<organism evidence="1 2">
    <name type="scientific">Dendrolimus kikuchii</name>
    <dbReference type="NCBI Taxonomy" id="765133"/>
    <lineage>
        <taxon>Eukaryota</taxon>
        <taxon>Metazoa</taxon>
        <taxon>Ecdysozoa</taxon>
        <taxon>Arthropoda</taxon>
        <taxon>Hexapoda</taxon>
        <taxon>Insecta</taxon>
        <taxon>Pterygota</taxon>
        <taxon>Neoptera</taxon>
        <taxon>Endopterygota</taxon>
        <taxon>Lepidoptera</taxon>
        <taxon>Glossata</taxon>
        <taxon>Ditrysia</taxon>
        <taxon>Bombycoidea</taxon>
        <taxon>Lasiocampidae</taxon>
        <taxon>Dendrolimus</taxon>
    </lineage>
</organism>
<reference evidence="1 2" key="1">
    <citation type="journal article" date="2021" name="Front. Genet.">
        <title>Chromosome-Level Genome Assembly Reveals Significant Gene Expansion in the Toll and IMD Signaling Pathways of Dendrolimus kikuchii.</title>
        <authorList>
            <person name="Zhou J."/>
            <person name="Wu P."/>
            <person name="Xiong Z."/>
            <person name="Liu N."/>
            <person name="Zhao N."/>
            <person name="Ji M."/>
            <person name="Qiu Y."/>
            <person name="Yang B."/>
        </authorList>
    </citation>
    <scope>NUCLEOTIDE SEQUENCE [LARGE SCALE GENOMIC DNA]</scope>
    <source>
        <strain evidence="1">Ann1</strain>
    </source>
</reference>
<keyword evidence="2" id="KW-1185">Reference proteome</keyword>
<comment type="caution">
    <text evidence="1">The sequence shown here is derived from an EMBL/GenBank/DDBJ whole genome shotgun (WGS) entry which is preliminary data.</text>
</comment>
<protein>
    <submittedName>
        <fullName evidence="1">Uncharacterized protein</fullName>
    </submittedName>
</protein>
<accession>A0ACC1CG59</accession>
<evidence type="ECO:0000313" key="2">
    <source>
        <dbReference type="Proteomes" id="UP000824533"/>
    </source>
</evidence>
<dbReference type="EMBL" id="CM034413">
    <property type="protein sequence ID" value="KAJ0170472.1"/>
    <property type="molecule type" value="Genomic_DNA"/>
</dbReference>
<gene>
    <name evidence="1" type="ORF">K1T71_013843</name>
</gene>
<dbReference type="Proteomes" id="UP000824533">
    <property type="component" value="Linkage Group LG27"/>
</dbReference>
<evidence type="ECO:0000313" key="1">
    <source>
        <dbReference type="EMBL" id="KAJ0170472.1"/>
    </source>
</evidence>
<sequence>MGQKFGYIYKDKRKSLKAWFEICHIMNENFTELPDREKNKYGKLMAQKWKNIRDAWMKCDKKMRETKSGSGAKPVHKYQYYDNLQFLKKITQCPIYLYLDQICRKKKINLIMLSLTKERTKKK</sequence>
<proteinExistence type="predicted"/>
<name>A0ACC1CG59_9NEOP</name>